<dbReference type="EMBL" id="BGPR01019652">
    <property type="protein sequence ID" value="GBN82552.1"/>
    <property type="molecule type" value="Genomic_DNA"/>
</dbReference>
<dbReference type="Proteomes" id="UP000499080">
    <property type="component" value="Unassembled WGS sequence"/>
</dbReference>
<dbReference type="EMBL" id="BGPR01019654">
    <property type="protein sequence ID" value="GBN82563.1"/>
    <property type="molecule type" value="Genomic_DNA"/>
</dbReference>
<organism evidence="1 5">
    <name type="scientific">Araneus ventricosus</name>
    <name type="common">Orbweaver spider</name>
    <name type="synonym">Epeira ventricosa</name>
    <dbReference type="NCBI Taxonomy" id="182803"/>
    <lineage>
        <taxon>Eukaryota</taxon>
        <taxon>Metazoa</taxon>
        <taxon>Ecdysozoa</taxon>
        <taxon>Arthropoda</taxon>
        <taxon>Chelicerata</taxon>
        <taxon>Arachnida</taxon>
        <taxon>Araneae</taxon>
        <taxon>Araneomorphae</taxon>
        <taxon>Entelegynae</taxon>
        <taxon>Araneoidea</taxon>
        <taxon>Araneidae</taxon>
        <taxon>Araneus</taxon>
    </lineage>
</organism>
<evidence type="ECO:0000313" key="4">
    <source>
        <dbReference type="EMBL" id="GBN82563.1"/>
    </source>
</evidence>
<dbReference type="EMBL" id="BGPR01019639">
    <property type="protein sequence ID" value="GBN82515.1"/>
    <property type="molecule type" value="Genomic_DNA"/>
</dbReference>
<keyword evidence="5" id="KW-1185">Reference proteome</keyword>
<reference evidence="1 5" key="1">
    <citation type="journal article" date="2019" name="Sci. Rep.">
        <title>Orb-weaving spider Araneus ventricosus genome elucidates the spidroin gene catalogue.</title>
        <authorList>
            <person name="Kono N."/>
            <person name="Nakamura H."/>
            <person name="Ohtoshi R."/>
            <person name="Moran D.A.P."/>
            <person name="Shinohara A."/>
            <person name="Yoshida Y."/>
            <person name="Fujiwara M."/>
            <person name="Mori M."/>
            <person name="Tomita M."/>
            <person name="Arakawa K."/>
        </authorList>
    </citation>
    <scope>NUCLEOTIDE SEQUENCE [LARGE SCALE GENOMIC DNA]</scope>
</reference>
<gene>
    <name evidence="4" type="ORF">AVEN_129484_1</name>
    <name evidence="1" type="ORF">AVEN_141018_1</name>
    <name evidence="2" type="ORF">AVEN_162611_1</name>
    <name evidence="3" type="ORF">AVEN_184872_1</name>
</gene>
<evidence type="ECO:0000313" key="2">
    <source>
        <dbReference type="EMBL" id="GBN82515.1"/>
    </source>
</evidence>
<dbReference type="AlphaFoldDB" id="A0A4Y2S2U4"/>
<protein>
    <submittedName>
        <fullName evidence="1">Uncharacterized protein</fullName>
    </submittedName>
</protein>
<comment type="caution">
    <text evidence="1">The sequence shown here is derived from an EMBL/GenBank/DDBJ whole genome shotgun (WGS) entry which is preliminary data.</text>
</comment>
<evidence type="ECO:0000313" key="5">
    <source>
        <dbReference type="Proteomes" id="UP000499080"/>
    </source>
</evidence>
<accession>A0A4Y2S2U4</accession>
<evidence type="ECO:0000313" key="1">
    <source>
        <dbReference type="EMBL" id="GBN82498.1"/>
    </source>
</evidence>
<dbReference type="EMBL" id="BGPR01019631">
    <property type="protein sequence ID" value="GBN82498.1"/>
    <property type="molecule type" value="Genomic_DNA"/>
</dbReference>
<evidence type="ECO:0000313" key="3">
    <source>
        <dbReference type="EMBL" id="GBN82552.1"/>
    </source>
</evidence>
<name>A0A4Y2S2U4_ARAVE</name>
<proteinExistence type="predicted"/>
<sequence length="91" mass="10239">MPIYQAASRKMSPQRCKRRLAMLGQRCFAAWVLCWVVGLSMAIKLDKLSVQIFIGLLREEAASIAILIARISAWKTELLRSSLPCHEAIIP</sequence>